<feature type="compositionally biased region" description="Acidic residues" evidence="1">
    <location>
        <begin position="1"/>
        <end position="13"/>
    </location>
</feature>
<protein>
    <submittedName>
        <fullName evidence="3">Uncharacterized protein LOC107267663</fullName>
    </submittedName>
</protein>
<dbReference type="AlphaFoldDB" id="A0AAJ7FJM9"/>
<evidence type="ECO:0000313" key="3">
    <source>
        <dbReference type="RefSeq" id="XP_015595127.1"/>
    </source>
</evidence>
<feature type="compositionally biased region" description="Basic and acidic residues" evidence="1">
    <location>
        <begin position="17"/>
        <end position="37"/>
    </location>
</feature>
<dbReference type="RefSeq" id="XP_015595127.1">
    <property type="nucleotide sequence ID" value="XM_015739641.2"/>
</dbReference>
<organism evidence="2 3">
    <name type="scientific">Cephus cinctus</name>
    <name type="common">Wheat stem sawfly</name>
    <dbReference type="NCBI Taxonomy" id="211228"/>
    <lineage>
        <taxon>Eukaryota</taxon>
        <taxon>Metazoa</taxon>
        <taxon>Ecdysozoa</taxon>
        <taxon>Arthropoda</taxon>
        <taxon>Hexapoda</taxon>
        <taxon>Insecta</taxon>
        <taxon>Pterygota</taxon>
        <taxon>Neoptera</taxon>
        <taxon>Endopterygota</taxon>
        <taxon>Hymenoptera</taxon>
        <taxon>Cephoidea</taxon>
        <taxon>Cephidae</taxon>
        <taxon>Cephus</taxon>
    </lineage>
</organism>
<feature type="region of interest" description="Disordered" evidence="1">
    <location>
        <begin position="104"/>
        <end position="123"/>
    </location>
</feature>
<feature type="compositionally biased region" description="Basic residues" evidence="1">
    <location>
        <begin position="75"/>
        <end position="85"/>
    </location>
</feature>
<reference evidence="3" key="1">
    <citation type="submission" date="2025-08" db="UniProtKB">
        <authorList>
            <consortium name="RefSeq"/>
        </authorList>
    </citation>
    <scope>IDENTIFICATION</scope>
</reference>
<dbReference type="GeneID" id="107267663"/>
<evidence type="ECO:0000313" key="2">
    <source>
        <dbReference type="Proteomes" id="UP000694920"/>
    </source>
</evidence>
<dbReference type="KEGG" id="ccin:107267663"/>
<feature type="compositionally biased region" description="Pro residues" evidence="1">
    <location>
        <begin position="48"/>
        <end position="60"/>
    </location>
</feature>
<evidence type="ECO:0000256" key="1">
    <source>
        <dbReference type="SAM" id="MobiDB-lite"/>
    </source>
</evidence>
<feature type="compositionally biased region" description="Basic residues" evidence="1">
    <location>
        <begin position="109"/>
        <end position="123"/>
    </location>
</feature>
<dbReference type="Proteomes" id="UP000694920">
    <property type="component" value="Unplaced"/>
</dbReference>
<keyword evidence="2" id="KW-1185">Reference proteome</keyword>
<gene>
    <name evidence="3" type="primary">LOC107267663</name>
</gene>
<accession>A0AAJ7FJM9</accession>
<name>A0AAJ7FJM9_CEPCN</name>
<sequence length="123" mass="13816">MENESDNDFEVDYSIEQTERAHGDVLVDSASGKREDLAQPMRQAPLPVAQPGPRPRPQPRPITEYPPADEERNYQRRGNRAGRRARQNYAEAFLCRMLRKLASQGPCRARGRGGRRGGGRVGS</sequence>
<feature type="region of interest" description="Disordered" evidence="1">
    <location>
        <begin position="1"/>
        <end position="85"/>
    </location>
</feature>
<proteinExistence type="predicted"/>